<evidence type="ECO:0000313" key="3">
    <source>
        <dbReference type="EMBL" id="KAJ8962463.1"/>
    </source>
</evidence>
<dbReference type="InterPro" id="IPR027417">
    <property type="entry name" value="P-loop_NTPase"/>
</dbReference>
<keyword evidence="1" id="KW-0472">Membrane</keyword>
<dbReference type="PANTHER" id="PTHR19229">
    <property type="entry name" value="ATP-BINDING CASSETTE TRANSPORTER SUBFAMILY A ABCA"/>
    <property type="match status" value="1"/>
</dbReference>
<dbReference type="Proteomes" id="UP001162164">
    <property type="component" value="Unassembled WGS sequence"/>
</dbReference>
<dbReference type="InterPro" id="IPR056264">
    <property type="entry name" value="R2_ABCA1-4-like"/>
</dbReference>
<organism evidence="3 4">
    <name type="scientific">Molorchus minor</name>
    <dbReference type="NCBI Taxonomy" id="1323400"/>
    <lineage>
        <taxon>Eukaryota</taxon>
        <taxon>Metazoa</taxon>
        <taxon>Ecdysozoa</taxon>
        <taxon>Arthropoda</taxon>
        <taxon>Hexapoda</taxon>
        <taxon>Insecta</taxon>
        <taxon>Pterygota</taxon>
        <taxon>Neoptera</taxon>
        <taxon>Endopterygota</taxon>
        <taxon>Coleoptera</taxon>
        <taxon>Polyphaga</taxon>
        <taxon>Cucujiformia</taxon>
        <taxon>Chrysomeloidea</taxon>
        <taxon>Cerambycidae</taxon>
        <taxon>Lamiinae</taxon>
        <taxon>Monochamini</taxon>
        <taxon>Molorchus</taxon>
    </lineage>
</organism>
<protein>
    <recommendedName>
        <fullName evidence="2">ABCA1-4-like C-terminal R2 regulatory domain-containing protein</fullName>
    </recommendedName>
</protein>
<dbReference type="Gene3D" id="3.40.50.300">
    <property type="entry name" value="P-loop containing nucleotide triphosphate hydrolases"/>
    <property type="match status" value="1"/>
</dbReference>
<feature type="transmembrane region" description="Helical" evidence="1">
    <location>
        <begin position="51"/>
        <end position="73"/>
    </location>
</feature>
<keyword evidence="1" id="KW-1133">Transmembrane helix</keyword>
<evidence type="ECO:0000313" key="4">
    <source>
        <dbReference type="Proteomes" id="UP001162164"/>
    </source>
</evidence>
<dbReference type="SUPFAM" id="SSF52540">
    <property type="entry name" value="P-loop containing nucleoside triphosphate hydrolases"/>
    <property type="match status" value="1"/>
</dbReference>
<proteinExistence type="predicted"/>
<dbReference type="EMBL" id="JAPWTJ010003105">
    <property type="protein sequence ID" value="KAJ8962463.1"/>
    <property type="molecule type" value="Genomic_DNA"/>
</dbReference>
<evidence type="ECO:0000259" key="2">
    <source>
        <dbReference type="Pfam" id="PF23321"/>
    </source>
</evidence>
<feature type="transmembrane region" description="Helical" evidence="1">
    <location>
        <begin position="85"/>
        <end position="102"/>
    </location>
</feature>
<dbReference type="Pfam" id="PF23321">
    <property type="entry name" value="R1_ABCA1"/>
    <property type="match status" value="1"/>
</dbReference>
<dbReference type="InterPro" id="IPR026082">
    <property type="entry name" value="ABCA"/>
</dbReference>
<keyword evidence="4" id="KW-1185">Reference proteome</keyword>
<accession>A0ABQ9IRV0</accession>
<evidence type="ECO:0000256" key="1">
    <source>
        <dbReference type="SAM" id="Phobius"/>
    </source>
</evidence>
<feature type="non-terminal residue" evidence="3">
    <location>
        <position position="1"/>
    </location>
</feature>
<sequence>ILEHIEFVVEFFSKKITISTAAISEETNRRPQHGGIGGLRRPREIYCQRRVFLILLYFGWAFLPMLYLAAFIFDVPATGFTRMTLFSIFTGVAAFLVIQVLSTEGLDLEYVGNALHWVFLALPHYSLANGIMESYKMYAFDQICSNCPNDSGKCLVLTSHSMEECEALCTRQAIMVNGNFKCLGSTQHLKDKFAEGYTLVIKVKKVHEDSTDVDVERIERFIQQHFPGAKLREKHQELINYYITDKSVPWSKMFGVLEEGKRGDLNIEDYSLGQSSLEQVFLTFTRHQTET</sequence>
<keyword evidence="1" id="KW-0812">Transmembrane</keyword>
<reference evidence="3" key="1">
    <citation type="journal article" date="2023" name="Insect Mol. Biol.">
        <title>Genome sequencing provides insights into the evolution of gene families encoding plant cell wall-degrading enzymes in longhorned beetles.</title>
        <authorList>
            <person name="Shin N.R."/>
            <person name="Okamura Y."/>
            <person name="Kirsch R."/>
            <person name="Pauchet Y."/>
        </authorList>
    </citation>
    <scope>NUCLEOTIDE SEQUENCE</scope>
    <source>
        <strain evidence="3">MMC_N1</strain>
    </source>
</reference>
<dbReference type="PANTHER" id="PTHR19229:SF250">
    <property type="entry name" value="ABC TRANSPORTER DOMAIN-CONTAINING PROTEIN-RELATED"/>
    <property type="match status" value="1"/>
</dbReference>
<feature type="domain" description="ABCA1-4-like C-terminal R2 regulatory" evidence="2">
    <location>
        <begin position="195"/>
        <end position="274"/>
    </location>
</feature>
<gene>
    <name evidence="3" type="ORF">NQ317_001546</name>
</gene>
<name>A0ABQ9IRV0_9CUCU</name>
<comment type="caution">
    <text evidence="3">The sequence shown here is derived from an EMBL/GenBank/DDBJ whole genome shotgun (WGS) entry which is preliminary data.</text>
</comment>